<feature type="chain" id="PRO_5046527425" evidence="2">
    <location>
        <begin position="24"/>
        <end position="529"/>
    </location>
</feature>
<protein>
    <submittedName>
        <fullName evidence="3">Uncharacterized protein</fullName>
    </submittedName>
</protein>
<feature type="region of interest" description="Disordered" evidence="1">
    <location>
        <begin position="225"/>
        <end position="259"/>
    </location>
</feature>
<evidence type="ECO:0000313" key="3">
    <source>
        <dbReference type="EMBL" id="WNO03388.1"/>
    </source>
</evidence>
<feature type="compositionally biased region" description="Basic and acidic residues" evidence="1">
    <location>
        <begin position="250"/>
        <end position="259"/>
    </location>
</feature>
<evidence type="ECO:0000256" key="2">
    <source>
        <dbReference type="SAM" id="SignalP"/>
    </source>
</evidence>
<feature type="region of interest" description="Disordered" evidence="1">
    <location>
        <begin position="181"/>
        <end position="202"/>
    </location>
</feature>
<dbReference type="Proteomes" id="UP001302257">
    <property type="component" value="Chromosome"/>
</dbReference>
<organism evidence="3 4">
    <name type="scientific">Rhodoferax mekongensis</name>
    <dbReference type="NCBI Taxonomy" id="3068341"/>
    <lineage>
        <taxon>Bacteria</taxon>
        <taxon>Pseudomonadati</taxon>
        <taxon>Pseudomonadota</taxon>
        <taxon>Betaproteobacteria</taxon>
        <taxon>Burkholderiales</taxon>
        <taxon>Comamonadaceae</taxon>
        <taxon>Rhodoferax</taxon>
    </lineage>
</organism>
<feature type="signal peptide" evidence="2">
    <location>
        <begin position="1"/>
        <end position="23"/>
    </location>
</feature>
<feature type="compositionally biased region" description="Polar residues" evidence="1">
    <location>
        <begin position="225"/>
        <end position="236"/>
    </location>
</feature>
<dbReference type="EMBL" id="CP132507">
    <property type="protein sequence ID" value="WNO03388.1"/>
    <property type="molecule type" value="Genomic_DNA"/>
</dbReference>
<evidence type="ECO:0000256" key="1">
    <source>
        <dbReference type="SAM" id="MobiDB-lite"/>
    </source>
</evidence>
<reference evidence="3 4" key="1">
    <citation type="submission" date="2023-08" db="EMBL/GenBank/DDBJ databases">
        <title>Rhodoferax potami sp. nov. and Rhodoferax mekongensis sp. nov., isolated from the Mekong River in Thailand.</title>
        <authorList>
            <person name="Kitikhun S."/>
            <person name="Charoenyingcharoen P."/>
            <person name="Siriarchawattana P."/>
            <person name="Likhitrattanapisal S."/>
            <person name="Nilsakha T."/>
            <person name="Chanpet A."/>
            <person name="Rattanawaree P."/>
            <person name="Ingsriswang S."/>
        </authorList>
    </citation>
    <scope>NUCLEOTIDE SEQUENCE [LARGE SCALE GENOMIC DNA]</scope>
    <source>
        <strain evidence="3 4">TBRC 17307</strain>
    </source>
</reference>
<sequence>MKSTFKAALTTIACACAMVSALAQTTVIGEGRTPIGAGDPSSIRNLAKQEAMRDAVVKAIKDATALNAADPQFAPIINEIAKQLRDVKVREEVREGNDFVTRVEAYVDRAQIKNAIRGTELDKLNDRNFKMLLLVDEYVTTTRDLKIPLREITEYMHDAGSQFRDKSFKADSATAAKSASLAATSNTSAAASRSASSSGSYAGAVSATGQRGSVDAAESAKYANQASGSSNFKNNESLAATSSSQSAKASVDRKDVDQRSYDKESYRKLIEYQDNSKPTSVSLFLNEFNSFVRAYDLNVLDSATSRSKFFGDKKISMSTLENGAEMAKFNEFARKSNSDFLVVGSSTVITGDVNPSTGRMGCIVTASLRAFSTSTSEIIGGATEGAEAEGANAEACAAIASKKVAQLLAPKFAGQALGYWADRSVRGRQYTVEFRAGSSPLPMRLAFMKALRDIPGVKSVDKKEDENGLVKATLTLTGKGDATEEIYTAVSAQPAFSGKSLDATSSGDLISLCLDTCAAPAAKSAPKKK</sequence>
<name>A0ABZ0AUQ1_9BURK</name>
<dbReference type="RefSeq" id="WP_313866293.1">
    <property type="nucleotide sequence ID" value="NZ_CP132507.1"/>
</dbReference>
<evidence type="ECO:0000313" key="4">
    <source>
        <dbReference type="Proteomes" id="UP001302257"/>
    </source>
</evidence>
<feature type="compositionally biased region" description="Low complexity" evidence="1">
    <location>
        <begin position="237"/>
        <end position="249"/>
    </location>
</feature>
<proteinExistence type="predicted"/>
<gene>
    <name evidence="3" type="ORF">RAN89_10655</name>
</gene>
<keyword evidence="2" id="KW-0732">Signal</keyword>
<accession>A0ABZ0AUQ1</accession>
<keyword evidence="4" id="KW-1185">Reference proteome</keyword>